<dbReference type="AlphaFoldDB" id="A0A183HG59"/>
<reference evidence="1 2" key="2">
    <citation type="submission" date="2018-11" db="EMBL/GenBank/DDBJ databases">
        <authorList>
            <consortium name="Pathogen Informatics"/>
        </authorList>
    </citation>
    <scope>NUCLEOTIDE SEQUENCE [LARGE SCALE GENOMIC DNA]</scope>
</reference>
<gene>
    <name evidence="1" type="ORF">OFLC_LOCUS6471</name>
</gene>
<evidence type="ECO:0000313" key="2">
    <source>
        <dbReference type="Proteomes" id="UP000267606"/>
    </source>
</evidence>
<sequence length="79" mass="9266">MSIVSRFTSHCFILDIYIVPPYSTLVFRGYLISFKVIGKEFRIENRREGHLLTYGPSVHRRTTIFLATDPPLFVSKIRF</sequence>
<reference evidence="3" key="1">
    <citation type="submission" date="2016-06" db="UniProtKB">
        <authorList>
            <consortium name="WormBaseParasite"/>
        </authorList>
    </citation>
    <scope>IDENTIFICATION</scope>
</reference>
<protein>
    <submittedName>
        <fullName evidence="1 3">Uncharacterized protein</fullName>
    </submittedName>
</protein>
<accession>A0A183HG59</accession>
<name>A0A183HG59_9BILA</name>
<evidence type="ECO:0000313" key="1">
    <source>
        <dbReference type="EMBL" id="VDO46645.1"/>
    </source>
</evidence>
<proteinExistence type="predicted"/>
<dbReference type="Proteomes" id="UP000267606">
    <property type="component" value="Unassembled WGS sequence"/>
</dbReference>
<dbReference type="WBParaSite" id="OFLC_0000647001-mRNA-1">
    <property type="protein sequence ID" value="OFLC_0000647001-mRNA-1"/>
    <property type="gene ID" value="OFLC_0000647001"/>
</dbReference>
<dbReference type="EMBL" id="UZAJ01006164">
    <property type="protein sequence ID" value="VDO46645.1"/>
    <property type="molecule type" value="Genomic_DNA"/>
</dbReference>
<evidence type="ECO:0000313" key="3">
    <source>
        <dbReference type="WBParaSite" id="OFLC_0000647001-mRNA-1"/>
    </source>
</evidence>
<keyword evidence="2" id="KW-1185">Reference proteome</keyword>
<organism evidence="3">
    <name type="scientific">Onchocerca flexuosa</name>
    <dbReference type="NCBI Taxonomy" id="387005"/>
    <lineage>
        <taxon>Eukaryota</taxon>
        <taxon>Metazoa</taxon>
        <taxon>Ecdysozoa</taxon>
        <taxon>Nematoda</taxon>
        <taxon>Chromadorea</taxon>
        <taxon>Rhabditida</taxon>
        <taxon>Spirurina</taxon>
        <taxon>Spiruromorpha</taxon>
        <taxon>Filarioidea</taxon>
        <taxon>Onchocercidae</taxon>
        <taxon>Onchocerca</taxon>
    </lineage>
</organism>